<dbReference type="Gene3D" id="3.40.50.10330">
    <property type="entry name" value="Probable inorganic polyphosphate/atp-NAD kinase, domain 1"/>
    <property type="match status" value="1"/>
</dbReference>
<dbReference type="InterPro" id="IPR050187">
    <property type="entry name" value="Lipid_Phosphate_FormReg"/>
</dbReference>
<evidence type="ECO:0000256" key="4">
    <source>
        <dbReference type="ARBA" id="ARBA00022840"/>
    </source>
</evidence>
<dbReference type="EMBL" id="JAVDQA010000003">
    <property type="protein sequence ID" value="MDR6300837.1"/>
    <property type="molecule type" value="Genomic_DNA"/>
</dbReference>
<dbReference type="InterPro" id="IPR001206">
    <property type="entry name" value="Diacylglycerol_kinase_cat_dom"/>
</dbReference>
<dbReference type="NCBIfam" id="TIGR00147">
    <property type="entry name" value="YegS/Rv2252/BmrU family lipid kinase"/>
    <property type="match status" value="1"/>
</dbReference>
<protein>
    <submittedName>
        <fullName evidence="6">YegS/Rv2252/BmrU family lipid kinase</fullName>
    </submittedName>
</protein>
<evidence type="ECO:0000313" key="7">
    <source>
        <dbReference type="Proteomes" id="UP001257659"/>
    </source>
</evidence>
<dbReference type="PANTHER" id="PTHR12358:SF54">
    <property type="entry name" value="SPHINGOSINE KINASE RELATED PROTEIN"/>
    <property type="match status" value="1"/>
</dbReference>
<evidence type="ECO:0000256" key="3">
    <source>
        <dbReference type="ARBA" id="ARBA00022777"/>
    </source>
</evidence>
<feature type="domain" description="DAGKc" evidence="5">
    <location>
        <begin position="1"/>
        <end position="127"/>
    </location>
</feature>
<keyword evidence="7" id="KW-1185">Reference proteome</keyword>
<reference evidence="6 7" key="1">
    <citation type="submission" date="2023-07" db="EMBL/GenBank/DDBJ databases">
        <title>Genomic Encyclopedia of Type Strains, Phase IV (KMG-IV): sequencing the most valuable type-strain genomes for metagenomic binning, comparative biology and taxonomic classification.</title>
        <authorList>
            <person name="Goeker M."/>
        </authorList>
    </citation>
    <scope>NUCLEOTIDE SEQUENCE [LARGE SCALE GENOMIC DNA]</scope>
    <source>
        <strain evidence="6 7">DSM 102814</strain>
    </source>
</reference>
<comment type="caution">
    <text evidence="6">The sequence shown here is derived from an EMBL/GenBank/DDBJ whole genome shotgun (WGS) entry which is preliminary data.</text>
</comment>
<keyword evidence="1" id="KW-0808">Transferase</keyword>
<proteinExistence type="predicted"/>
<dbReference type="InterPro" id="IPR017438">
    <property type="entry name" value="ATP-NAD_kinase_N"/>
</dbReference>
<dbReference type="SUPFAM" id="SSF111331">
    <property type="entry name" value="NAD kinase/diacylglycerol kinase-like"/>
    <property type="match status" value="1"/>
</dbReference>
<dbReference type="InterPro" id="IPR016064">
    <property type="entry name" value="NAD/diacylglycerol_kinase_sf"/>
</dbReference>
<dbReference type="GO" id="GO:0016301">
    <property type="term" value="F:kinase activity"/>
    <property type="evidence" value="ECO:0007669"/>
    <property type="project" value="UniProtKB-KW"/>
</dbReference>
<dbReference type="PROSITE" id="PS50146">
    <property type="entry name" value="DAGK"/>
    <property type="match status" value="1"/>
</dbReference>
<dbReference type="SMART" id="SM00046">
    <property type="entry name" value="DAGKc"/>
    <property type="match status" value="1"/>
</dbReference>
<name>A0ABU1K740_9FLAO</name>
<evidence type="ECO:0000256" key="2">
    <source>
        <dbReference type="ARBA" id="ARBA00022741"/>
    </source>
</evidence>
<keyword evidence="2" id="KW-0547">Nucleotide-binding</keyword>
<evidence type="ECO:0000256" key="1">
    <source>
        <dbReference type="ARBA" id="ARBA00022679"/>
    </source>
</evidence>
<dbReference type="InterPro" id="IPR005218">
    <property type="entry name" value="Diacylglycerol/lipid_kinase"/>
</dbReference>
<dbReference type="Gene3D" id="2.60.200.40">
    <property type="match status" value="1"/>
</dbReference>
<dbReference type="Proteomes" id="UP001257659">
    <property type="component" value="Unassembled WGS sequence"/>
</dbReference>
<evidence type="ECO:0000313" key="6">
    <source>
        <dbReference type="EMBL" id="MDR6300837.1"/>
    </source>
</evidence>
<gene>
    <name evidence="6" type="ORF">GGR31_001480</name>
</gene>
<keyword evidence="3 6" id="KW-0418">Kinase</keyword>
<accession>A0ABU1K740</accession>
<dbReference type="InterPro" id="IPR045540">
    <property type="entry name" value="YegS/DAGK_C"/>
</dbReference>
<keyword evidence="4" id="KW-0067">ATP-binding</keyword>
<dbReference type="Pfam" id="PF19279">
    <property type="entry name" value="YegS_C"/>
    <property type="match status" value="1"/>
</dbReference>
<organism evidence="6 7">
    <name type="scientific">Mesonia maritima</name>
    <dbReference type="NCBI Taxonomy" id="1793873"/>
    <lineage>
        <taxon>Bacteria</taxon>
        <taxon>Pseudomonadati</taxon>
        <taxon>Bacteroidota</taxon>
        <taxon>Flavobacteriia</taxon>
        <taxon>Flavobacteriales</taxon>
        <taxon>Flavobacteriaceae</taxon>
        <taxon>Mesonia</taxon>
    </lineage>
</organism>
<sequence>MEIFIVINPVSGDENKAELLKAVKKQLTENDSLDIFKTTGENDAEKINEKLSAKKYDRVLIAGGDGTIKLVAEAMGENKISIGILPAGSANGLAKDLNLPEEAEDFIKAALGKEIREIDAIKINGELSLHISDFGLNAELIKEFEGSNFRGKLGYALNSIPTLFQNKGPFDFTIETGKETLERKAIMVAFANSKKFGTGAIVNPDGKMDDGVFEVLIFKKFDIIEILKTMNEGAKLSSDFVEIISVKKANVKAKKPIAFQIDGEFCQEIEEATAEILPKKLAIAVG</sequence>
<dbReference type="Pfam" id="PF00781">
    <property type="entry name" value="DAGK_cat"/>
    <property type="match status" value="1"/>
</dbReference>
<dbReference type="RefSeq" id="WP_309727731.1">
    <property type="nucleotide sequence ID" value="NZ_JAVDQA010000003.1"/>
</dbReference>
<dbReference type="PANTHER" id="PTHR12358">
    <property type="entry name" value="SPHINGOSINE KINASE"/>
    <property type="match status" value="1"/>
</dbReference>
<evidence type="ECO:0000259" key="5">
    <source>
        <dbReference type="PROSITE" id="PS50146"/>
    </source>
</evidence>